<organism evidence="1 2">
    <name type="scientific">Candidatus Woesebacteria bacterium RBG_13_36_22</name>
    <dbReference type="NCBI Taxonomy" id="1802478"/>
    <lineage>
        <taxon>Bacteria</taxon>
        <taxon>Candidatus Woeseibacteriota</taxon>
    </lineage>
</organism>
<accession>A0A1F7X346</accession>
<dbReference type="Proteomes" id="UP000176939">
    <property type="component" value="Unassembled WGS sequence"/>
</dbReference>
<proteinExistence type="predicted"/>
<gene>
    <name evidence="1" type="ORF">A2Z67_00550</name>
</gene>
<comment type="caution">
    <text evidence="1">The sequence shown here is derived from an EMBL/GenBank/DDBJ whole genome shotgun (WGS) entry which is preliminary data.</text>
</comment>
<sequence length="263" mass="29462">MKKFNLTKILLLLAITSASIIILFEVTHPFLNTSKVGLVSTGNSYSVRLATNISNDGMVAVLNKYAKLDDVIEVRAGEIDKLNSVQNGSPLLIYGKNDDQTKAFSLAKEYGIKMIGYNLEDAQMTSDELVEKEKAAYTIAKENGLFFIFAPLAIHAEKYGADLAKNADAIAIQLRNYQLMENFTDKVKDIATNIRSSNPDIEIWVQLDVNARVQGNQNTRQSLSRQEIIEEINQIQDYVDLISIYYPRNDASVAQEVFAELRK</sequence>
<dbReference type="AlphaFoldDB" id="A0A1F7X346"/>
<evidence type="ECO:0008006" key="3">
    <source>
        <dbReference type="Google" id="ProtNLM"/>
    </source>
</evidence>
<evidence type="ECO:0000313" key="1">
    <source>
        <dbReference type="EMBL" id="OGM08735.1"/>
    </source>
</evidence>
<evidence type="ECO:0000313" key="2">
    <source>
        <dbReference type="Proteomes" id="UP000176939"/>
    </source>
</evidence>
<protein>
    <recommendedName>
        <fullName evidence="3">DUF4015 domain-containing protein</fullName>
    </recommendedName>
</protein>
<reference evidence="1 2" key="1">
    <citation type="journal article" date="2016" name="Nat. Commun.">
        <title>Thousands of microbial genomes shed light on interconnected biogeochemical processes in an aquifer system.</title>
        <authorList>
            <person name="Anantharaman K."/>
            <person name="Brown C.T."/>
            <person name="Hug L.A."/>
            <person name="Sharon I."/>
            <person name="Castelle C.J."/>
            <person name="Probst A.J."/>
            <person name="Thomas B.C."/>
            <person name="Singh A."/>
            <person name="Wilkins M.J."/>
            <person name="Karaoz U."/>
            <person name="Brodie E.L."/>
            <person name="Williams K.H."/>
            <person name="Hubbard S.S."/>
            <person name="Banfield J.F."/>
        </authorList>
    </citation>
    <scope>NUCLEOTIDE SEQUENCE [LARGE SCALE GENOMIC DNA]</scope>
</reference>
<name>A0A1F7X346_9BACT</name>
<dbReference type="EMBL" id="MGFQ01000037">
    <property type="protein sequence ID" value="OGM08735.1"/>
    <property type="molecule type" value="Genomic_DNA"/>
</dbReference>